<feature type="transmembrane region" description="Helical" evidence="1">
    <location>
        <begin position="269"/>
        <end position="288"/>
    </location>
</feature>
<feature type="transmembrane region" description="Helical" evidence="1">
    <location>
        <begin position="28"/>
        <end position="46"/>
    </location>
</feature>
<keyword evidence="1" id="KW-0472">Membrane</keyword>
<dbReference type="OMA" id="CEIWLRR"/>
<evidence type="ECO:0000313" key="3">
    <source>
        <dbReference type="Proteomes" id="UP000001514"/>
    </source>
</evidence>
<dbReference type="PANTHER" id="PTHR31061">
    <property type="entry name" value="LD22376P"/>
    <property type="match status" value="1"/>
</dbReference>
<dbReference type="FunCoup" id="D8QVZ1">
    <property type="interactions" value="2131"/>
</dbReference>
<proteinExistence type="predicted"/>
<evidence type="ECO:0000313" key="2">
    <source>
        <dbReference type="EMBL" id="EFJ36541.1"/>
    </source>
</evidence>
<dbReference type="Gramene" id="EFJ36541">
    <property type="protein sequence ID" value="EFJ36541"/>
    <property type="gene ID" value="SELMODRAFT_78688"/>
</dbReference>
<reference evidence="2 3" key="1">
    <citation type="journal article" date="2011" name="Science">
        <title>The Selaginella genome identifies genetic changes associated with the evolution of vascular plants.</title>
        <authorList>
            <person name="Banks J.A."/>
            <person name="Nishiyama T."/>
            <person name="Hasebe M."/>
            <person name="Bowman J.L."/>
            <person name="Gribskov M."/>
            <person name="dePamphilis C."/>
            <person name="Albert V.A."/>
            <person name="Aono N."/>
            <person name="Aoyama T."/>
            <person name="Ambrose B.A."/>
            <person name="Ashton N.W."/>
            <person name="Axtell M.J."/>
            <person name="Barker E."/>
            <person name="Barker M.S."/>
            <person name="Bennetzen J.L."/>
            <person name="Bonawitz N.D."/>
            <person name="Chapple C."/>
            <person name="Cheng C."/>
            <person name="Correa L.G."/>
            <person name="Dacre M."/>
            <person name="DeBarry J."/>
            <person name="Dreyer I."/>
            <person name="Elias M."/>
            <person name="Engstrom E.M."/>
            <person name="Estelle M."/>
            <person name="Feng L."/>
            <person name="Finet C."/>
            <person name="Floyd S.K."/>
            <person name="Frommer W.B."/>
            <person name="Fujita T."/>
            <person name="Gramzow L."/>
            <person name="Gutensohn M."/>
            <person name="Harholt J."/>
            <person name="Hattori M."/>
            <person name="Heyl A."/>
            <person name="Hirai T."/>
            <person name="Hiwatashi Y."/>
            <person name="Ishikawa M."/>
            <person name="Iwata M."/>
            <person name="Karol K.G."/>
            <person name="Koehler B."/>
            <person name="Kolukisaoglu U."/>
            <person name="Kubo M."/>
            <person name="Kurata T."/>
            <person name="Lalonde S."/>
            <person name="Li K."/>
            <person name="Li Y."/>
            <person name="Litt A."/>
            <person name="Lyons E."/>
            <person name="Manning G."/>
            <person name="Maruyama T."/>
            <person name="Michael T.P."/>
            <person name="Mikami K."/>
            <person name="Miyazaki S."/>
            <person name="Morinaga S."/>
            <person name="Murata T."/>
            <person name="Mueller-Roeber B."/>
            <person name="Nelson D.R."/>
            <person name="Obara M."/>
            <person name="Oguri Y."/>
            <person name="Olmstead R.G."/>
            <person name="Onodera N."/>
            <person name="Petersen B.L."/>
            <person name="Pils B."/>
            <person name="Prigge M."/>
            <person name="Rensing S.A."/>
            <person name="Riano-Pachon D.M."/>
            <person name="Roberts A.W."/>
            <person name="Sato Y."/>
            <person name="Scheller H.V."/>
            <person name="Schulz B."/>
            <person name="Schulz C."/>
            <person name="Shakirov E.V."/>
            <person name="Shibagaki N."/>
            <person name="Shinohara N."/>
            <person name="Shippen D.E."/>
            <person name="Soerensen I."/>
            <person name="Sotooka R."/>
            <person name="Sugimoto N."/>
            <person name="Sugita M."/>
            <person name="Sumikawa N."/>
            <person name="Tanurdzic M."/>
            <person name="Theissen G."/>
            <person name="Ulvskov P."/>
            <person name="Wakazuki S."/>
            <person name="Weng J.K."/>
            <person name="Willats W.W."/>
            <person name="Wipf D."/>
            <person name="Wolf P.G."/>
            <person name="Yang L."/>
            <person name="Zimmer A.D."/>
            <person name="Zhu Q."/>
            <person name="Mitros T."/>
            <person name="Hellsten U."/>
            <person name="Loque D."/>
            <person name="Otillar R."/>
            <person name="Salamov A."/>
            <person name="Schmutz J."/>
            <person name="Shapiro H."/>
            <person name="Lindquist E."/>
            <person name="Lucas S."/>
            <person name="Rokhsar D."/>
            <person name="Grigoriev I.V."/>
        </authorList>
    </citation>
    <scope>NUCLEOTIDE SEQUENCE [LARGE SCALE GENOMIC DNA]</scope>
</reference>
<feature type="transmembrane region" description="Helical" evidence="1">
    <location>
        <begin position="338"/>
        <end position="358"/>
    </location>
</feature>
<feature type="transmembrane region" description="Helical" evidence="1">
    <location>
        <begin position="236"/>
        <end position="257"/>
    </location>
</feature>
<evidence type="ECO:0008006" key="4">
    <source>
        <dbReference type="Google" id="ProtNLM"/>
    </source>
</evidence>
<keyword evidence="1" id="KW-1133">Transmembrane helix</keyword>
<dbReference type="eggNOG" id="KOG4683">
    <property type="taxonomic scope" value="Eukaryota"/>
</dbReference>
<accession>D8QVZ1</accession>
<sequence>MMILVDNAGGEWPAINHSPWNGVTLADLVMPFFLFIVGVALALVYKKIPSKLDSTRKAILRSLKLFFLGVFLQGGYFHGENDLSYGVDLTLIRWCGILQRIAFVYVIVALCEVWLPRVQGSYFGIMQNYLFHWIFVVVTLTVYLSLLYGLKVPHWQFELPNNRNITMTVTCGTRSNLDPACNAVGYVDRQILGVNHLDQQPVFIRTESCSINSPDYGPLPADAPVWCHAPFDPEGILSSVSAIVTCFIGLHYGHFIVQCKEHKQRIINFIVPAVILLALGYVLHLLGIKMNKPLYSFSYMCFTAGAAGAVFCLLYILVDVYDIRYPTLLLEWMGMNSLIIYTLAATDVLVVFIQGFYWKQPQKNLVRSFSSQVCSRKSWEPWISQISIIGELLVTLSTFCR</sequence>
<dbReference type="KEGG" id="smo:SELMODRAFT_78688"/>
<keyword evidence="1" id="KW-0812">Transmembrane</keyword>
<dbReference type="EMBL" id="GL377567">
    <property type="protein sequence ID" value="EFJ36541.1"/>
    <property type="molecule type" value="Genomic_DNA"/>
</dbReference>
<keyword evidence="3" id="KW-1185">Reference proteome</keyword>
<dbReference type="STRING" id="88036.D8QVZ1"/>
<name>D8QVZ1_SELML</name>
<dbReference type="Proteomes" id="UP000001514">
    <property type="component" value="Unassembled WGS sequence"/>
</dbReference>
<feature type="transmembrane region" description="Helical" evidence="1">
    <location>
        <begin position="58"/>
        <end position="77"/>
    </location>
</feature>
<feature type="transmembrane region" description="Helical" evidence="1">
    <location>
        <begin position="294"/>
        <end position="318"/>
    </location>
</feature>
<organism evidence="3">
    <name type="scientific">Selaginella moellendorffii</name>
    <name type="common">Spikemoss</name>
    <dbReference type="NCBI Taxonomy" id="88036"/>
    <lineage>
        <taxon>Eukaryota</taxon>
        <taxon>Viridiplantae</taxon>
        <taxon>Streptophyta</taxon>
        <taxon>Embryophyta</taxon>
        <taxon>Tracheophyta</taxon>
        <taxon>Lycopodiopsida</taxon>
        <taxon>Selaginellales</taxon>
        <taxon>Selaginellaceae</taxon>
        <taxon>Selaginella</taxon>
    </lineage>
</organism>
<feature type="transmembrane region" description="Helical" evidence="1">
    <location>
        <begin position="130"/>
        <end position="150"/>
    </location>
</feature>
<dbReference type="InParanoid" id="D8QVZ1"/>
<dbReference type="AlphaFoldDB" id="D8QVZ1"/>
<dbReference type="PANTHER" id="PTHR31061:SF24">
    <property type="entry name" value="LD22376P"/>
    <property type="match status" value="1"/>
</dbReference>
<gene>
    <name evidence="2" type="ORF">SELMODRAFT_78688</name>
</gene>
<feature type="transmembrane region" description="Helical" evidence="1">
    <location>
        <begin position="97"/>
        <end position="118"/>
    </location>
</feature>
<evidence type="ECO:0000256" key="1">
    <source>
        <dbReference type="SAM" id="Phobius"/>
    </source>
</evidence>
<dbReference type="HOGENOM" id="CLU_029171_2_0_1"/>
<protein>
    <recommendedName>
        <fullName evidence="4">Heparan-alpha-glucosaminide N-acetyltransferase catalytic domain-containing protein</fullName>
    </recommendedName>
</protein>